<dbReference type="EMBL" id="CP020477">
    <property type="protein sequence ID" value="ARM74836.1"/>
    <property type="molecule type" value="Genomic_DNA"/>
</dbReference>
<dbReference type="InterPro" id="IPR040459">
    <property type="entry name" value="MJ1316"/>
</dbReference>
<feature type="domain" description="MJ1316 RNA cyclic group end recognition" evidence="2">
    <location>
        <begin position="2"/>
        <end position="74"/>
    </location>
</feature>
<dbReference type="InterPro" id="IPR007547">
    <property type="entry name" value="UPF0248"/>
</dbReference>
<dbReference type="Pfam" id="PF04457">
    <property type="entry name" value="MJ1316"/>
    <property type="match status" value="1"/>
</dbReference>
<dbReference type="Proteomes" id="UP000193404">
    <property type="component" value="Chromosome"/>
</dbReference>
<evidence type="ECO:0000313" key="4">
    <source>
        <dbReference type="Proteomes" id="UP000193404"/>
    </source>
</evidence>
<sequence>MKIKEAINMIIWKYKDRKEDFQLVIRDRFVNEVEIPFKDIQRVDNNYIYLYNETIIPLHRVLRIKKGNITIWRRYST</sequence>
<name>A0A1W6JX24_9CREN</name>
<dbReference type="RefSeq" id="WP_148690587.1">
    <property type="nucleotide sequence ID" value="NZ_CP020477.1"/>
</dbReference>
<dbReference type="STRING" id="282676.B6F84_01540"/>
<gene>
    <name evidence="3" type="ORF">B6F84_01540</name>
</gene>
<accession>A0A1W6JX24</accession>
<reference evidence="3 4" key="1">
    <citation type="submission" date="2017-03" db="EMBL/GenBank/DDBJ databases">
        <title>Sulfur activation and transportation mechanism of thermophilic Archaea Acidianus manzaensis YN-25.</title>
        <authorList>
            <person name="Ma Y."/>
            <person name="Yang Y."/>
            <person name="Xia J."/>
        </authorList>
    </citation>
    <scope>NUCLEOTIDE SEQUENCE [LARGE SCALE GENOMIC DNA]</scope>
    <source>
        <strain evidence="3 4">YN-25</strain>
    </source>
</reference>
<keyword evidence="4" id="KW-1185">Reference proteome</keyword>
<evidence type="ECO:0000313" key="3">
    <source>
        <dbReference type="EMBL" id="ARM74836.1"/>
    </source>
</evidence>
<protein>
    <recommendedName>
        <fullName evidence="1">UPF0248 protein B6F84_01540</fullName>
    </recommendedName>
</protein>
<evidence type="ECO:0000256" key="1">
    <source>
        <dbReference type="HAMAP-Rule" id="MF_01245"/>
    </source>
</evidence>
<dbReference type="OrthoDB" id="14794at2157"/>
<organism evidence="3 4">
    <name type="scientific">Acidianus manzaensis</name>
    <dbReference type="NCBI Taxonomy" id="282676"/>
    <lineage>
        <taxon>Archaea</taxon>
        <taxon>Thermoproteota</taxon>
        <taxon>Thermoprotei</taxon>
        <taxon>Sulfolobales</taxon>
        <taxon>Sulfolobaceae</taxon>
        <taxon>Acidianus</taxon>
    </lineage>
</organism>
<dbReference type="HAMAP" id="MF_01245">
    <property type="entry name" value="UPF0248"/>
    <property type="match status" value="1"/>
</dbReference>
<dbReference type="AlphaFoldDB" id="A0A1W6JX24"/>
<dbReference type="KEGG" id="aman:B6F84_01540"/>
<comment type="similarity">
    <text evidence="1">Belongs to the UPF0248 family.</text>
</comment>
<dbReference type="GeneID" id="41589561"/>
<evidence type="ECO:0000259" key="2">
    <source>
        <dbReference type="Pfam" id="PF04457"/>
    </source>
</evidence>
<proteinExistence type="inferred from homology"/>